<keyword evidence="3" id="KW-1185">Reference proteome</keyword>
<evidence type="ECO:0000256" key="1">
    <source>
        <dbReference type="SAM" id="MobiDB-lite"/>
    </source>
</evidence>
<reference evidence="3" key="1">
    <citation type="submission" date="2024-07" db="EMBL/GenBank/DDBJ databases">
        <title>Two chromosome-level genome assemblies of Korean endemic species Abeliophyllum distichum and Forsythia ovata (Oleaceae).</title>
        <authorList>
            <person name="Jang H."/>
        </authorList>
    </citation>
    <scope>NUCLEOTIDE SEQUENCE [LARGE SCALE GENOMIC DNA]</scope>
</reference>
<comment type="caution">
    <text evidence="2">The sequence shown here is derived from an EMBL/GenBank/DDBJ whole genome shotgun (WGS) entry which is preliminary data.</text>
</comment>
<feature type="region of interest" description="Disordered" evidence="1">
    <location>
        <begin position="1"/>
        <end position="51"/>
    </location>
</feature>
<dbReference type="EMBL" id="JBFOLK010000009">
    <property type="protein sequence ID" value="KAL2485392.1"/>
    <property type="molecule type" value="Genomic_DNA"/>
</dbReference>
<protein>
    <submittedName>
        <fullName evidence="2">Uncharacterized protein</fullName>
    </submittedName>
</protein>
<dbReference type="Proteomes" id="UP001604336">
    <property type="component" value="Unassembled WGS sequence"/>
</dbReference>
<dbReference type="AlphaFoldDB" id="A0ABD1RBI5"/>
<name>A0ABD1RBI5_9LAMI</name>
<evidence type="ECO:0000313" key="2">
    <source>
        <dbReference type="EMBL" id="KAL2485392.1"/>
    </source>
</evidence>
<sequence length="111" mass="12151">MLRTGMEDDGGVGDSRKAKRGQEALSWRAGEHTLRSRGTTRTSIPPLSGWSEHINIGSHQDELDPAILEKLPALTAIAVASVHKYWTSAFAKAADNAELVESLKLVEMYTF</sequence>
<gene>
    <name evidence="2" type="ORF">Adt_30148</name>
</gene>
<feature type="compositionally biased region" description="Polar residues" evidence="1">
    <location>
        <begin position="36"/>
        <end position="45"/>
    </location>
</feature>
<proteinExistence type="predicted"/>
<organism evidence="2 3">
    <name type="scientific">Abeliophyllum distichum</name>
    <dbReference type="NCBI Taxonomy" id="126358"/>
    <lineage>
        <taxon>Eukaryota</taxon>
        <taxon>Viridiplantae</taxon>
        <taxon>Streptophyta</taxon>
        <taxon>Embryophyta</taxon>
        <taxon>Tracheophyta</taxon>
        <taxon>Spermatophyta</taxon>
        <taxon>Magnoliopsida</taxon>
        <taxon>eudicotyledons</taxon>
        <taxon>Gunneridae</taxon>
        <taxon>Pentapetalae</taxon>
        <taxon>asterids</taxon>
        <taxon>lamiids</taxon>
        <taxon>Lamiales</taxon>
        <taxon>Oleaceae</taxon>
        <taxon>Forsythieae</taxon>
        <taxon>Abeliophyllum</taxon>
    </lineage>
</organism>
<evidence type="ECO:0000313" key="3">
    <source>
        <dbReference type="Proteomes" id="UP001604336"/>
    </source>
</evidence>
<accession>A0ABD1RBI5</accession>